<dbReference type="AlphaFoldDB" id="A0A0F9KTP6"/>
<dbReference type="EMBL" id="LAZR01014156">
    <property type="protein sequence ID" value="KKM18740.1"/>
    <property type="molecule type" value="Genomic_DNA"/>
</dbReference>
<name>A0A0F9KTP6_9ZZZZ</name>
<reference evidence="2" key="1">
    <citation type="journal article" date="2015" name="Nature">
        <title>Complex archaea that bridge the gap between prokaryotes and eukaryotes.</title>
        <authorList>
            <person name="Spang A."/>
            <person name="Saw J.H."/>
            <person name="Jorgensen S.L."/>
            <person name="Zaremba-Niedzwiedzka K."/>
            <person name="Martijn J."/>
            <person name="Lind A.E."/>
            <person name="van Eijk R."/>
            <person name="Schleper C."/>
            <person name="Guy L."/>
            <person name="Ettema T.J."/>
        </authorList>
    </citation>
    <scope>NUCLEOTIDE SEQUENCE</scope>
</reference>
<accession>A0A0F9KTP6</accession>
<sequence>MSNLDQAEIIRTYIRAGIVIFFLSCFGYVLHNYVGTDTQTVLLDGSVVTEKGKIQPSVVYSWLTGLIMGFMAFYFTEDFKKLMGK</sequence>
<comment type="caution">
    <text evidence="2">The sequence shown here is derived from an EMBL/GenBank/DDBJ whole genome shotgun (WGS) entry which is preliminary data.</text>
</comment>
<keyword evidence="1" id="KW-0812">Transmembrane</keyword>
<keyword evidence="1" id="KW-1133">Transmembrane helix</keyword>
<feature type="transmembrane region" description="Helical" evidence="1">
    <location>
        <begin position="12"/>
        <end position="34"/>
    </location>
</feature>
<organism evidence="2">
    <name type="scientific">marine sediment metagenome</name>
    <dbReference type="NCBI Taxonomy" id="412755"/>
    <lineage>
        <taxon>unclassified sequences</taxon>
        <taxon>metagenomes</taxon>
        <taxon>ecological metagenomes</taxon>
    </lineage>
</organism>
<evidence type="ECO:0000256" key="1">
    <source>
        <dbReference type="SAM" id="Phobius"/>
    </source>
</evidence>
<proteinExistence type="predicted"/>
<feature type="transmembrane region" description="Helical" evidence="1">
    <location>
        <begin position="54"/>
        <end position="75"/>
    </location>
</feature>
<protein>
    <submittedName>
        <fullName evidence="2">Uncharacterized protein</fullName>
    </submittedName>
</protein>
<evidence type="ECO:0000313" key="2">
    <source>
        <dbReference type="EMBL" id="KKM18740.1"/>
    </source>
</evidence>
<keyword evidence="1" id="KW-0472">Membrane</keyword>
<gene>
    <name evidence="2" type="ORF">LCGC14_1662680</name>
</gene>